<dbReference type="Pfam" id="PF08378">
    <property type="entry name" value="NERD"/>
    <property type="match status" value="1"/>
</dbReference>
<evidence type="ECO:0000313" key="2">
    <source>
        <dbReference type="EMBL" id="CUV65309.1"/>
    </source>
</evidence>
<accession>A0A0S4XM45</accession>
<name>A0A0S4XM45_9BACT</name>
<gene>
    <name evidence="2" type="ORF">BN3087_240048</name>
</gene>
<dbReference type="InterPro" id="IPR011335">
    <property type="entry name" value="Restrct_endonuc-II-like"/>
</dbReference>
<reference evidence="2" key="1">
    <citation type="submission" date="2015-11" db="EMBL/GenBank/DDBJ databases">
        <authorList>
            <person name="Zhang Y."/>
            <person name="Guo Z."/>
        </authorList>
    </citation>
    <scope>NUCLEOTIDE SEQUENCE</scope>
    <source>
        <strain evidence="2">BN30871</strain>
    </source>
</reference>
<evidence type="ECO:0000259" key="1">
    <source>
        <dbReference type="Pfam" id="PF08378"/>
    </source>
</evidence>
<dbReference type="GO" id="GO:0003676">
    <property type="term" value="F:nucleic acid binding"/>
    <property type="evidence" value="ECO:0007669"/>
    <property type="project" value="InterPro"/>
</dbReference>
<proteinExistence type="predicted"/>
<dbReference type="AlphaFoldDB" id="A0A0S4XM45"/>
<feature type="domain" description="NERD" evidence="1">
    <location>
        <begin position="374"/>
        <end position="486"/>
    </location>
</feature>
<sequence length="594" mass="70216">MNNHETISLIEKEINNDIKSIVNKLDAEKLLIFLLFQQEIMFSTLKDEQVERKEILSESFSYTINIIKHYKGISRKKLQNYNITDYINQKKEILDSLISLLLTKSMITDFKIYISKQGYILNIENNVLTITHEIDNYIKYYKLGYLRNLMQDIYTSIMSIKNNDSNFIKVVQKTFEKQLPFFEIIDKDTLKERIRFLFSEPLFDILTNIKDGNSDYRIHSSFNEYFSNSDININDKCTKSTNIRWIDLLKFTVGISNITIFMDNALKEQCSNNSVMFNNSILFPAPDSLVLELFTLLFSQINKDITSEDIKKFIKKFTTDLTKSKLKDKIDIQFKPLIKVHEDFNFLLFRTLSATNLIRAYLSNHEFGLDEQGDKFEKIIENYFLKCFKDVKKSLQFKDKQNEQGEIDICVLGNKNIYFIECKNRLHPISATSATSNYEYIIKASKEQLPKAVNYFNENRNAFIKKYFNKDIIDVDDFAIHQVVILSNRNVSGLNIDDVAIRDIYSLERILEVGYTQQGYISKDDEREFDDISEKIYFWENKVSFQESDLVDYLSSESKFFNSLENIAIEQVREEHYKDYIFRDYVYAYEAYQK</sequence>
<protein>
    <recommendedName>
        <fullName evidence="1">NERD domain-containing protein</fullName>
    </recommendedName>
</protein>
<dbReference type="EMBL" id="FAXN01000023">
    <property type="protein sequence ID" value="CUV65309.1"/>
    <property type="molecule type" value="Genomic_DNA"/>
</dbReference>
<dbReference type="InterPro" id="IPR011528">
    <property type="entry name" value="NERD"/>
</dbReference>
<organism evidence="2">
    <name type="scientific">Sulfurovum sp. enrichment culture clone C5</name>
    <dbReference type="NCBI Taxonomy" id="497650"/>
    <lineage>
        <taxon>Bacteria</taxon>
        <taxon>Pseudomonadati</taxon>
        <taxon>Campylobacterota</taxon>
        <taxon>Epsilonproteobacteria</taxon>
        <taxon>Campylobacterales</taxon>
        <taxon>Sulfurovaceae</taxon>
        <taxon>Sulfurovum</taxon>
        <taxon>environmental samples</taxon>
    </lineage>
</organism>
<dbReference type="SUPFAM" id="SSF52980">
    <property type="entry name" value="Restriction endonuclease-like"/>
    <property type="match status" value="1"/>
</dbReference>
<dbReference type="Gene3D" id="3.40.1350.10">
    <property type="match status" value="1"/>
</dbReference>
<dbReference type="InterPro" id="IPR011856">
    <property type="entry name" value="tRNA_endonuc-like_dom_sf"/>
</dbReference>